<dbReference type="Gene3D" id="3.10.620.30">
    <property type="match status" value="1"/>
</dbReference>
<dbReference type="PANTHER" id="PTHR35532">
    <property type="entry name" value="SIMILAR TO POLYHYDROXYALKANOATE DEPOLYMERASE"/>
    <property type="match status" value="1"/>
</dbReference>
<reference evidence="2 3" key="1">
    <citation type="submission" date="2018-06" db="EMBL/GenBank/DDBJ databases">
        <title>Extensive metabolic versatility and redundancy in microbially diverse, dynamic hydrothermal sediments.</title>
        <authorList>
            <person name="Dombrowski N."/>
            <person name="Teske A."/>
            <person name="Baker B.J."/>
        </authorList>
    </citation>
    <scope>NUCLEOTIDE SEQUENCE [LARGE SCALE GENOMIC DNA]</scope>
    <source>
        <strain evidence="2">B35_G9</strain>
    </source>
</reference>
<accession>A0A660S736</accession>
<sequence length="830" mass="95799">MKRYKLLFLLIFLFSFSIYASPYKSQRTRLLKYASNKHIPKEWGDSLIKYMPQVDLVSADDSFLLSDLNAIVKAKKRVPWANKVPKGIFYRYILPYRVSQEPLNNFRSLYVDTLLAVIKDAGNMDSAILKIDDWVTIHNKYKSTSPWDQSSIVTLKRGYGRCEEMATLLIMALRTVYIPARFVYTPWWPFTNSNHAWVEVWVNGKWKYIGKLKNPNDWVVAATKRTALVAGTVWGKVTKNNEPILNSYRMFTIFNSTPNYEDTKTLSVNVTDENNVPVINAKIYIYVYNYSAFRVVASGKTDSTGHYTIRVGKTDLLLTAAKDTQFAWSHVRKNDNAITLRLGNRNIPDSSFWFYTIPPVEVKNKGRKYTPSDTIYLAQKVYMDKVNPVKSDIDISFPQKDDSIFIDILKSSHGNYKTILDFYNKTDNTKKADLVTILKSIYENKKDLVCLNSNNMRTLLNWYERNKQRISVFDDTIALPYIVSPRVYFENFGTYKDTFSHLFANLISPLGIDSTVKKVVRYVDSAIDTVPDSLKSRFGGLMNPLETHKGKIGRPIEKYILSIGILRSLIVPSRLNYMNNGLEYYKEGKWINLIPHSHVTQKYNHVKIVFHNEADGKILKLRYYYDFTINRVKDNKIVSLDLDVPDSKDTIICDLTPGKYFTIAGWRNLFGTAYIRINNFKIESDTVLDIKAGIPINELKTGNVIVRQFKLPEKAKLKDIEGKVFNSSTLRKGKNLILVLDMHNESSISVLNKIKIENWQGHIFIFTNSEIETVADIVKSKRIKCTIFKMTDKRIQDIFHVKTFPSIIAIERGKTTLWIEGFNPDILNDF</sequence>
<evidence type="ECO:0000313" key="2">
    <source>
        <dbReference type="EMBL" id="RKX65832.1"/>
    </source>
</evidence>
<dbReference type="SMART" id="SM00460">
    <property type="entry name" value="TGc"/>
    <property type="match status" value="1"/>
</dbReference>
<dbReference type="Proteomes" id="UP000282321">
    <property type="component" value="Unassembled WGS sequence"/>
</dbReference>
<proteinExistence type="predicted"/>
<protein>
    <recommendedName>
        <fullName evidence="1">Transglutaminase-like domain-containing protein</fullName>
    </recommendedName>
</protein>
<organism evidence="2 3">
    <name type="scientific">candidate division TA06 bacterium</name>
    <dbReference type="NCBI Taxonomy" id="2250710"/>
    <lineage>
        <taxon>Bacteria</taxon>
        <taxon>Bacteria division TA06</taxon>
    </lineage>
</organism>
<gene>
    <name evidence="2" type="ORF">DRP44_05450</name>
</gene>
<evidence type="ECO:0000313" key="3">
    <source>
        <dbReference type="Proteomes" id="UP000282321"/>
    </source>
</evidence>
<dbReference type="AlphaFoldDB" id="A0A660S736"/>
<feature type="domain" description="Transglutaminase-like" evidence="1">
    <location>
        <begin position="154"/>
        <end position="213"/>
    </location>
</feature>
<dbReference type="Gene3D" id="2.60.40.1120">
    <property type="entry name" value="Carboxypeptidase-like, regulatory domain"/>
    <property type="match status" value="1"/>
</dbReference>
<dbReference type="PANTHER" id="PTHR35532:SF5">
    <property type="entry name" value="CARBOHYDRATE-BINDING DOMAIN-CONTAINING PROTEIN"/>
    <property type="match status" value="1"/>
</dbReference>
<dbReference type="SUPFAM" id="SSF54001">
    <property type="entry name" value="Cysteine proteinases"/>
    <property type="match status" value="1"/>
</dbReference>
<comment type="caution">
    <text evidence="2">The sequence shown here is derived from an EMBL/GenBank/DDBJ whole genome shotgun (WGS) entry which is preliminary data.</text>
</comment>
<dbReference type="EMBL" id="QNBC01000069">
    <property type="protein sequence ID" value="RKX65832.1"/>
    <property type="molecule type" value="Genomic_DNA"/>
</dbReference>
<name>A0A660S736_UNCT6</name>
<dbReference type="InterPro" id="IPR038765">
    <property type="entry name" value="Papain-like_cys_pep_sf"/>
</dbReference>
<evidence type="ECO:0000259" key="1">
    <source>
        <dbReference type="SMART" id="SM00460"/>
    </source>
</evidence>
<dbReference type="Pfam" id="PF01841">
    <property type="entry name" value="Transglut_core"/>
    <property type="match status" value="1"/>
</dbReference>
<dbReference type="InterPro" id="IPR002931">
    <property type="entry name" value="Transglutaminase-like"/>
</dbReference>